<accession>A0ABM7MED0</accession>
<protein>
    <submittedName>
        <fullName evidence="2">HDOD domain-containing protein</fullName>
    </submittedName>
</protein>
<dbReference type="Pfam" id="PF08668">
    <property type="entry name" value="HDOD"/>
    <property type="match status" value="1"/>
</dbReference>
<keyword evidence="3" id="KW-1185">Reference proteome</keyword>
<reference evidence="2" key="1">
    <citation type="journal article" date="2022" name="Arch. Microbiol.">
        <title>Thiomicrorhabdus immobilis sp. nov., a mesophilic sulfur-oxidizing bacterium isolated from sediment of a brackish lake in northern Japan.</title>
        <authorList>
            <person name="Kojima H."/>
            <person name="Mochizuki J."/>
            <person name="Kanda M."/>
            <person name="Watanabe T."/>
            <person name="Fukui M."/>
        </authorList>
    </citation>
    <scope>NUCLEOTIDE SEQUENCE</scope>
    <source>
        <strain evidence="2">Am19</strain>
    </source>
</reference>
<dbReference type="PANTHER" id="PTHR33525">
    <property type="match status" value="1"/>
</dbReference>
<dbReference type="SUPFAM" id="SSF109604">
    <property type="entry name" value="HD-domain/PDEase-like"/>
    <property type="match status" value="1"/>
</dbReference>
<gene>
    <name evidence="2" type="ORF">THMIRHAM_15500</name>
</gene>
<evidence type="ECO:0000259" key="1">
    <source>
        <dbReference type="PROSITE" id="PS51833"/>
    </source>
</evidence>
<dbReference type="PROSITE" id="PS51833">
    <property type="entry name" value="HDOD"/>
    <property type="match status" value="1"/>
</dbReference>
<feature type="domain" description="HDOD" evidence="1">
    <location>
        <begin position="17"/>
        <end position="208"/>
    </location>
</feature>
<dbReference type="Gene3D" id="1.10.3210.10">
    <property type="entry name" value="Hypothetical protein af1432"/>
    <property type="match status" value="1"/>
</dbReference>
<dbReference type="InterPro" id="IPR052340">
    <property type="entry name" value="RNase_Y/CdgJ"/>
</dbReference>
<proteinExistence type="predicted"/>
<dbReference type="Proteomes" id="UP001054820">
    <property type="component" value="Chromosome"/>
</dbReference>
<evidence type="ECO:0000313" key="3">
    <source>
        <dbReference type="Proteomes" id="UP001054820"/>
    </source>
</evidence>
<organism evidence="2 3">
    <name type="scientific">Thiomicrorhabdus immobilis</name>
    <dbReference type="NCBI Taxonomy" id="2791037"/>
    <lineage>
        <taxon>Bacteria</taxon>
        <taxon>Pseudomonadati</taxon>
        <taxon>Pseudomonadota</taxon>
        <taxon>Gammaproteobacteria</taxon>
        <taxon>Thiotrichales</taxon>
        <taxon>Piscirickettsiaceae</taxon>
        <taxon>Thiomicrorhabdus</taxon>
    </lineage>
</organism>
<dbReference type="InterPro" id="IPR013976">
    <property type="entry name" value="HDOD"/>
</dbReference>
<evidence type="ECO:0000313" key="2">
    <source>
        <dbReference type="EMBL" id="BCN93765.1"/>
    </source>
</evidence>
<name>A0ABM7MED0_9GAMM</name>
<dbReference type="EMBL" id="AP024202">
    <property type="protein sequence ID" value="BCN93765.1"/>
    <property type="molecule type" value="Genomic_DNA"/>
</dbReference>
<dbReference type="RefSeq" id="WP_237261135.1">
    <property type="nucleotide sequence ID" value="NZ_AP024202.1"/>
</dbReference>
<dbReference type="PANTHER" id="PTHR33525:SF4">
    <property type="entry name" value="CYCLIC DI-GMP PHOSPHODIESTERASE CDGJ"/>
    <property type="match status" value="1"/>
</dbReference>
<sequence length="277" mass="30781">MQQKFRNAMQAIHGQKIPELPDEILLLEKEITSKFASIVTVAEIIEKNATLSGEVLRIVNSPVVKLREPVKSIRDAVNVLGLDNIYNLVVAAAVQNLFGGKGLLKDIMDYSVDVAFCMADISEWVAGVSRDEAYMLGLFHNIGAMMLASKDEAQYDTLFRSSMSLPISALKKEEAVYGSNHAIIGVLIGKKWHLSTEMLNAIMLHHNEKCERIQNENVRAMVAMIKVACGIVSEISLGAYRGGEMRAYEHDGMQELMLEEGVVKEIRTALMSYTFKD</sequence>